<dbReference type="InterPro" id="IPR031939">
    <property type="entry name" value="Adhesin_E-like"/>
</dbReference>
<keyword evidence="1" id="KW-0732">Signal</keyword>
<dbReference type="EMBL" id="ACEO02000001">
    <property type="protein sequence ID" value="EFC53451.1"/>
    <property type="molecule type" value="Genomic_DNA"/>
</dbReference>
<dbReference type="Proteomes" id="UP000004621">
    <property type="component" value="Unassembled WGS sequence"/>
</dbReference>
<sequence length="146" mass="16041">MNIKRFSLAATVFAALMLSACETTTTSSGGGSWTNIGTISEGNIKVAIDRSSIKRNGALVTFRDKKTVSKLKEERFVNTPAYKTAIGSWEIHCSNKTYRLAALQLMDEHGRVISNQSYTPTSIRPMSVMSGTITEKQYETVCGHKL</sequence>
<feature type="chain" id="PRO_5040939306" description="Surface-adhesin protein E-like domain-containing protein" evidence="1">
    <location>
        <begin position="21"/>
        <end position="146"/>
    </location>
</feature>
<evidence type="ECO:0000313" key="4">
    <source>
        <dbReference type="Proteomes" id="UP000004621"/>
    </source>
</evidence>
<evidence type="ECO:0000313" key="3">
    <source>
        <dbReference type="EMBL" id="EFC53451.1"/>
    </source>
</evidence>
<name>A0A9W5N0L3_NEISU</name>
<dbReference type="PROSITE" id="PS51257">
    <property type="entry name" value="PROKAR_LIPOPROTEIN"/>
    <property type="match status" value="1"/>
</dbReference>
<evidence type="ECO:0000259" key="2">
    <source>
        <dbReference type="Pfam" id="PF16747"/>
    </source>
</evidence>
<dbReference type="AlphaFoldDB" id="A0A9W5N0L3"/>
<evidence type="ECO:0000256" key="1">
    <source>
        <dbReference type="SAM" id="SignalP"/>
    </source>
</evidence>
<protein>
    <recommendedName>
        <fullName evidence="2">Surface-adhesin protein E-like domain-containing protein</fullName>
    </recommendedName>
</protein>
<proteinExistence type="predicted"/>
<feature type="signal peptide" evidence="1">
    <location>
        <begin position="1"/>
        <end position="20"/>
    </location>
</feature>
<organism evidence="3 4">
    <name type="scientific">Neisseria subflava NJ9703</name>
    <dbReference type="NCBI Taxonomy" id="546268"/>
    <lineage>
        <taxon>Bacteria</taxon>
        <taxon>Pseudomonadati</taxon>
        <taxon>Pseudomonadota</taxon>
        <taxon>Betaproteobacteria</taxon>
        <taxon>Neisseriales</taxon>
        <taxon>Neisseriaceae</taxon>
        <taxon>Neisseria</taxon>
    </lineage>
</organism>
<reference evidence="3 4" key="1">
    <citation type="submission" date="2010-01" db="EMBL/GenBank/DDBJ databases">
        <authorList>
            <person name="Weinstock G."/>
            <person name="Sodergren E."/>
            <person name="Clifton S."/>
            <person name="Fulton L."/>
            <person name="Fulton B."/>
            <person name="Courtney L."/>
            <person name="Fronick C."/>
            <person name="Harrison M."/>
            <person name="Strong C."/>
            <person name="Farmer C."/>
            <person name="Delahaunty K."/>
            <person name="Markovic C."/>
            <person name="Hall O."/>
            <person name="Minx P."/>
            <person name="Tomlinson C."/>
            <person name="Mitreva M."/>
            <person name="Nelson J."/>
            <person name="Hou S."/>
            <person name="Wollam A."/>
            <person name="Pepin K.H."/>
            <person name="Johnson M."/>
            <person name="Bhonagiri V."/>
            <person name="Nash W.E."/>
            <person name="Warren W."/>
            <person name="Chinwalla A."/>
            <person name="Mardis E.R."/>
            <person name="Wilson R.K."/>
        </authorList>
    </citation>
    <scope>NUCLEOTIDE SEQUENCE [LARGE SCALE GENOMIC DNA]</scope>
    <source>
        <strain evidence="3 4">NJ9703</strain>
    </source>
</reference>
<feature type="domain" description="Surface-adhesin protein E-like" evidence="2">
    <location>
        <begin position="33"/>
        <end position="143"/>
    </location>
</feature>
<comment type="caution">
    <text evidence="3">The sequence shown here is derived from an EMBL/GenBank/DDBJ whole genome shotgun (WGS) entry which is preliminary data.</text>
</comment>
<accession>A0A9W5N0L3</accession>
<gene>
    <name evidence="3" type="ORF">NEISUBOT_03454</name>
</gene>
<dbReference type="Pfam" id="PF16747">
    <property type="entry name" value="Adhesin_E"/>
    <property type="match status" value="1"/>
</dbReference>
<dbReference type="RefSeq" id="WP_004519182.1">
    <property type="nucleotide sequence ID" value="NZ_ACEO02000001.1"/>
</dbReference>